<dbReference type="Gene3D" id="1.10.10.60">
    <property type="entry name" value="Homeodomain-like"/>
    <property type="match status" value="1"/>
</dbReference>
<comment type="caution">
    <text evidence="4">The sequence shown here is derived from an EMBL/GenBank/DDBJ whole genome shotgun (WGS) entry which is preliminary data.</text>
</comment>
<dbReference type="InterPro" id="IPR001647">
    <property type="entry name" value="HTH_TetR"/>
</dbReference>
<proteinExistence type="predicted"/>
<dbReference type="EMBL" id="BMZD01000005">
    <property type="protein sequence ID" value="GHA01737.1"/>
    <property type="molecule type" value="Genomic_DNA"/>
</dbReference>
<dbReference type="GO" id="GO:0000976">
    <property type="term" value="F:transcription cis-regulatory region binding"/>
    <property type="evidence" value="ECO:0007669"/>
    <property type="project" value="TreeGrafter"/>
</dbReference>
<accession>A0A918RIV8</accession>
<reference evidence="4" key="2">
    <citation type="submission" date="2020-09" db="EMBL/GenBank/DDBJ databases">
        <authorList>
            <person name="Sun Q."/>
            <person name="Kim S."/>
        </authorList>
    </citation>
    <scope>NUCLEOTIDE SEQUENCE</scope>
    <source>
        <strain evidence="4">KCTC 32422</strain>
    </source>
</reference>
<evidence type="ECO:0000259" key="3">
    <source>
        <dbReference type="PROSITE" id="PS50977"/>
    </source>
</evidence>
<evidence type="ECO:0000313" key="5">
    <source>
        <dbReference type="Proteomes" id="UP000634139"/>
    </source>
</evidence>
<dbReference type="GO" id="GO:0003700">
    <property type="term" value="F:DNA-binding transcription factor activity"/>
    <property type="evidence" value="ECO:0007669"/>
    <property type="project" value="TreeGrafter"/>
</dbReference>
<organism evidence="4 5">
    <name type="scientific">Novosphingobium arvoryzae</name>
    <dbReference type="NCBI Taxonomy" id="1256514"/>
    <lineage>
        <taxon>Bacteria</taxon>
        <taxon>Pseudomonadati</taxon>
        <taxon>Pseudomonadota</taxon>
        <taxon>Alphaproteobacteria</taxon>
        <taxon>Sphingomonadales</taxon>
        <taxon>Sphingomonadaceae</taxon>
        <taxon>Novosphingobium</taxon>
    </lineage>
</organism>
<dbReference type="InterPro" id="IPR050109">
    <property type="entry name" value="HTH-type_TetR-like_transc_reg"/>
</dbReference>
<name>A0A918RIV8_9SPHN</name>
<keyword evidence="1 2" id="KW-0238">DNA-binding</keyword>
<dbReference type="SUPFAM" id="SSF46689">
    <property type="entry name" value="Homeodomain-like"/>
    <property type="match status" value="1"/>
</dbReference>
<sequence>MAAARKAFLRNGYGQTSMSAIAADLGGSKTTLWSYFRNKQDLFAAVVDDQVERYGEALRLELPEDADLAETLTALGISVLTTILRPQIIALHRVVVGEAGRFPELGRMLWDRGAERGQQRTEAWLRLQMNKGRLRAVDARVAAAHFLGLCQSGGFYRHLLGAAPRPDQAGIEAEVQLAVQTFLTAYRPDPA</sequence>
<dbReference type="AlphaFoldDB" id="A0A918RIV8"/>
<dbReference type="PANTHER" id="PTHR30055">
    <property type="entry name" value="HTH-TYPE TRANSCRIPTIONAL REGULATOR RUTR"/>
    <property type="match status" value="1"/>
</dbReference>
<dbReference type="Gene3D" id="1.10.357.10">
    <property type="entry name" value="Tetracycline Repressor, domain 2"/>
    <property type="match status" value="1"/>
</dbReference>
<gene>
    <name evidence="4" type="ORF">GCM10011617_23140</name>
</gene>
<dbReference type="Proteomes" id="UP000634139">
    <property type="component" value="Unassembled WGS sequence"/>
</dbReference>
<dbReference type="InterPro" id="IPR009057">
    <property type="entry name" value="Homeodomain-like_sf"/>
</dbReference>
<evidence type="ECO:0000256" key="1">
    <source>
        <dbReference type="ARBA" id="ARBA00023125"/>
    </source>
</evidence>
<dbReference type="Pfam" id="PF14246">
    <property type="entry name" value="TetR_C_7"/>
    <property type="match status" value="1"/>
</dbReference>
<feature type="domain" description="HTH tetR-type" evidence="3">
    <location>
        <begin position="1"/>
        <end position="54"/>
    </location>
</feature>
<evidence type="ECO:0000256" key="2">
    <source>
        <dbReference type="PROSITE-ProRule" id="PRU00335"/>
    </source>
</evidence>
<dbReference type="InterPro" id="IPR036271">
    <property type="entry name" value="Tet_transcr_reg_TetR-rel_C_sf"/>
</dbReference>
<dbReference type="Pfam" id="PF00440">
    <property type="entry name" value="TetR_N"/>
    <property type="match status" value="1"/>
</dbReference>
<protein>
    <submittedName>
        <fullName evidence="4">TetR family transcriptional regulator</fullName>
    </submittedName>
</protein>
<evidence type="ECO:0000313" key="4">
    <source>
        <dbReference type="EMBL" id="GHA01737.1"/>
    </source>
</evidence>
<dbReference type="InterPro" id="IPR039536">
    <property type="entry name" value="TetR_C_Proteobacteria"/>
</dbReference>
<keyword evidence="5" id="KW-1185">Reference proteome</keyword>
<dbReference type="SUPFAM" id="SSF48498">
    <property type="entry name" value="Tetracyclin repressor-like, C-terminal domain"/>
    <property type="match status" value="1"/>
</dbReference>
<dbReference type="PANTHER" id="PTHR30055:SF119">
    <property type="entry name" value="NALC"/>
    <property type="match status" value="1"/>
</dbReference>
<feature type="DNA-binding region" description="H-T-H motif" evidence="2">
    <location>
        <begin position="17"/>
        <end position="36"/>
    </location>
</feature>
<reference evidence="4" key="1">
    <citation type="journal article" date="2014" name="Int. J. Syst. Evol. Microbiol.">
        <title>Complete genome sequence of Corynebacterium casei LMG S-19264T (=DSM 44701T), isolated from a smear-ripened cheese.</title>
        <authorList>
            <consortium name="US DOE Joint Genome Institute (JGI-PGF)"/>
            <person name="Walter F."/>
            <person name="Albersmeier A."/>
            <person name="Kalinowski J."/>
            <person name="Ruckert C."/>
        </authorList>
    </citation>
    <scope>NUCLEOTIDE SEQUENCE</scope>
    <source>
        <strain evidence="4">KCTC 32422</strain>
    </source>
</reference>
<dbReference type="PROSITE" id="PS50977">
    <property type="entry name" value="HTH_TETR_2"/>
    <property type="match status" value="1"/>
</dbReference>